<dbReference type="GO" id="GO:0000226">
    <property type="term" value="P:microtubule cytoskeleton organization"/>
    <property type="evidence" value="ECO:0007669"/>
    <property type="project" value="TreeGrafter"/>
</dbReference>
<evidence type="ECO:0000313" key="4">
    <source>
        <dbReference type="EMBL" id="EYB85875.1"/>
    </source>
</evidence>
<dbReference type="GO" id="GO:0035303">
    <property type="term" value="P:regulation of dephosphorylation"/>
    <property type="evidence" value="ECO:0007669"/>
    <property type="project" value="InterPro"/>
</dbReference>
<evidence type="ECO:0000259" key="3">
    <source>
        <dbReference type="PROSITE" id="PS50222"/>
    </source>
</evidence>
<dbReference type="GO" id="GO:0005819">
    <property type="term" value="C:spindle"/>
    <property type="evidence" value="ECO:0007669"/>
    <property type="project" value="TreeGrafter"/>
</dbReference>
<dbReference type="InterPro" id="IPR011992">
    <property type="entry name" value="EF-hand-dom_pair"/>
</dbReference>
<dbReference type="PROSITE" id="PS50222">
    <property type="entry name" value="EF_HAND_2"/>
    <property type="match status" value="1"/>
</dbReference>
<reference evidence="5" key="1">
    <citation type="journal article" date="2015" name="Nat. Genet.">
        <title>The genome and transcriptome of the zoonotic hookworm Ancylostoma ceylanicum identify infection-specific gene families.</title>
        <authorList>
            <person name="Schwarz E.M."/>
            <person name="Hu Y."/>
            <person name="Antoshechkin I."/>
            <person name="Miller M.M."/>
            <person name="Sternberg P.W."/>
            <person name="Aroian R.V."/>
        </authorList>
    </citation>
    <scope>NUCLEOTIDE SEQUENCE</scope>
    <source>
        <strain evidence="5">HY135</strain>
    </source>
</reference>
<evidence type="ECO:0000256" key="2">
    <source>
        <dbReference type="ARBA" id="ARBA00022490"/>
    </source>
</evidence>
<dbReference type="GO" id="GO:0030865">
    <property type="term" value="P:cortical cytoskeleton organization"/>
    <property type="evidence" value="ECO:0007669"/>
    <property type="project" value="TreeGrafter"/>
</dbReference>
<dbReference type="InterPro" id="IPR039865">
    <property type="entry name" value="PPP2R3C"/>
</dbReference>
<dbReference type="EMBL" id="JARK01001625">
    <property type="protein sequence ID" value="EYB85875.1"/>
    <property type="molecule type" value="Genomic_DNA"/>
</dbReference>
<organism evidence="4 5">
    <name type="scientific">Ancylostoma ceylanicum</name>
    <dbReference type="NCBI Taxonomy" id="53326"/>
    <lineage>
        <taxon>Eukaryota</taxon>
        <taxon>Metazoa</taxon>
        <taxon>Ecdysozoa</taxon>
        <taxon>Nematoda</taxon>
        <taxon>Chromadorea</taxon>
        <taxon>Rhabditida</taxon>
        <taxon>Rhabditina</taxon>
        <taxon>Rhabditomorpha</taxon>
        <taxon>Strongyloidea</taxon>
        <taxon>Ancylostomatidae</taxon>
        <taxon>Ancylostomatinae</taxon>
        <taxon>Ancylostoma</taxon>
    </lineage>
</organism>
<evidence type="ECO:0000313" key="5">
    <source>
        <dbReference type="Proteomes" id="UP000024635"/>
    </source>
</evidence>
<dbReference type="SUPFAM" id="SSF47473">
    <property type="entry name" value="EF-hand"/>
    <property type="match status" value="1"/>
</dbReference>
<accession>A0A016S5D2</accession>
<comment type="subcellular location">
    <subcellularLocation>
        <location evidence="1">Cytoplasm</location>
    </subcellularLocation>
</comment>
<dbReference type="GO" id="GO:0005737">
    <property type="term" value="C:cytoplasm"/>
    <property type="evidence" value="ECO:0007669"/>
    <property type="project" value="UniProtKB-SubCell"/>
</dbReference>
<dbReference type="Gene3D" id="1.10.238.10">
    <property type="entry name" value="EF-hand"/>
    <property type="match status" value="1"/>
</dbReference>
<name>A0A016S5D2_9BILA</name>
<dbReference type="Proteomes" id="UP000024635">
    <property type="component" value="Unassembled WGS sequence"/>
</dbReference>
<sequence>METFRMPASPVPDTESVASELQQLSTTLPRETDAVPVKEVLRRELESSPHDVFPVPTTVPMGICDVVQEAANQRVIIEESRNSVPAEQIMALTTELLRTAKTIDSIGEVVPVSRLWSVLSRSPKAVRECFSVAVIQELVRASKTQNGCISCQLVGDYLRSCCRRSQQRLLVRSCAKSTDFITSNEFVNLVMAEISNKLTWENSMKDSPYYYAVFIERYVFLHLDPQRTGKVPIADLTSTRLLDDLFDVVFEQNRESKEQLWDVSQLSWCSINNFWRALEQFRRCDRDWSGMVSLEECQYLKDGAYTPLFLERVFATQMLYGDPQKVQEMDFRGFVELDAAIHTRKESASIKWLFRVLDLRDDGVLDRNEIKMMTESMLKNLATLEGWSNFNPDDIADEVIDMIHPQDPNGITVDEVIASRMADTAFGILIDYHAFLKYENREEEAAT</sequence>
<dbReference type="GO" id="GO:0005509">
    <property type="term" value="F:calcium ion binding"/>
    <property type="evidence" value="ECO:0007669"/>
    <property type="project" value="InterPro"/>
</dbReference>
<keyword evidence="2" id="KW-0963">Cytoplasm</keyword>
<dbReference type="OrthoDB" id="10265007at2759"/>
<dbReference type="GO" id="GO:0005813">
    <property type="term" value="C:centrosome"/>
    <property type="evidence" value="ECO:0007669"/>
    <property type="project" value="TreeGrafter"/>
</dbReference>
<dbReference type="AlphaFoldDB" id="A0A016S5D2"/>
<protein>
    <recommendedName>
        <fullName evidence="3">EF-hand domain-containing protein</fullName>
    </recommendedName>
</protein>
<dbReference type="PANTHER" id="PTHR12085">
    <property type="entry name" value="SERINE/THREONINE-PROTEIN PHOSPHATASE 2A REGULATORY SUBUNIT B'' SUBUNIT GAMMA"/>
    <property type="match status" value="1"/>
</dbReference>
<comment type="caution">
    <text evidence="4">The sequence shown here is derived from an EMBL/GenBank/DDBJ whole genome shotgun (WGS) entry which is preliminary data.</text>
</comment>
<dbReference type="InterPro" id="IPR002048">
    <property type="entry name" value="EF_hand_dom"/>
</dbReference>
<evidence type="ECO:0000256" key="1">
    <source>
        <dbReference type="ARBA" id="ARBA00004496"/>
    </source>
</evidence>
<keyword evidence="5" id="KW-1185">Reference proteome</keyword>
<proteinExistence type="predicted"/>
<feature type="domain" description="EF-hand" evidence="3">
    <location>
        <begin position="345"/>
        <end position="380"/>
    </location>
</feature>
<dbReference type="PANTHER" id="PTHR12085:SF3">
    <property type="entry name" value="SERINE_THREONINE-PROTEIN PHOSPHATASE 2A REGULATORY SUBUNIT B'' SUBUNIT GAMMA"/>
    <property type="match status" value="1"/>
</dbReference>
<gene>
    <name evidence="4" type="primary">Acey_s0289.g1506</name>
    <name evidence="4" type="ORF">Y032_0289g1506</name>
</gene>
<dbReference type="STRING" id="53326.A0A016S5D2"/>